<gene>
    <name evidence="1" type="ORF">CAUJ_LOCUS3727</name>
</gene>
<comment type="caution">
    <text evidence="1">The sequence shown here is derived from an EMBL/GenBank/DDBJ whole genome shotgun (WGS) entry which is preliminary data.</text>
</comment>
<reference evidence="1" key="1">
    <citation type="submission" date="2020-10" db="EMBL/GenBank/DDBJ databases">
        <authorList>
            <person name="Kikuchi T."/>
        </authorList>
    </citation>
    <scope>NUCLEOTIDE SEQUENCE</scope>
    <source>
        <strain evidence="1">NKZ352</strain>
    </source>
</reference>
<dbReference type="AlphaFoldDB" id="A0A8S1GZF4"/>
<proteinExistence type="predicted"/>
<dbReference type="OrthoDB" id="5841337at2759"/>
<keyword evidence="2" id="KW-1185">Reference proteome</keyword>
<evidence type="ECO:0000313" key="2">
    <source>
        <dbReference type="Proteomes" id="UP000835052"/>
    </source>
</evidence>
<protein>
    <submittedName>
        <fullName evidence="1">Uncharacterized protein</fullName>
    </submittedName>
</protein>
<sequence length="270" mass="31751">MSIVSQVLRPLLLHWKLIFRLNGSKAGKKSKKMASMTFYRSQFDVEKLESDKSIHHLKFLSNFYMTIIEAKQVQMNSAEKRFLRDRGDMEAYDEWTGNKMKICELYECWLRELSACQVPTFDDVARTMHAMMLSDCFWFLAKIHRPQFDGKTSNYARACETLESIFPTLRDTLHPSNAFYAHVVRKYARLVEDYRKALGEYTLNGSSRHVPAHMTSWDIYKCREASRTCFQHLSILRGVETSETLRDLKKMPYHETHVFRFSRISLNSAN</sequence>
<accession>A0A8S1GZF4</accession>
<organism evidence="1 2">
    <name type="scientific">Caenorhabditis auriculariae</name>
    <dbReference type="NCBI Taxonomy" id="2777116"/>
    <lineage>
        <taxon>Eukaryota</taxon>
        <taxon>Metazoa</taxon>
        <taxon>Ecdysozoa</taxon>
        <taxon>Nematoda</taxon>
        <taxon>Chromadorea</taxon>
        <taxon>Rhabditida</taxon>
        <taxon>Rhabditina</taxon>
        <taxon>Rhabditomorpha</taxon>
        <taxon>Rhabditoidea</taxon>
        <taxon>Rhabditidae</taxon>
        <taxon>Peloderinae</taxon>
        <taxon>Caenorhabditis</taxon>
    </lineage>
</organism>
<name>A0A8S1GZF4_9PELO</name>
<dbReference type="Proteomes" id="UP000835052">
    <property type="component" value="Unassembled WGS sequence"/>
</dbReference>
<evidence type="ECO:0000313" key="1">
    <source>
        <dbReference type="EMBL" id="CAD6187808.1"/>
    </source>
</evidence>
<dbReference type="EMBL" id="CAJGYM010000007">
    <property type="protein sequence ID" value="CAD6187808.1"/>
    <property type="molecule type" value="Genomic_DNA"/>
</dbReference>